<accession>A0A510K3V4</accession>
<name>A0A510K3V4_9FUSO</name>
<evidence type="ECO:0000313" key="2">
    <source>
        <dbReference type="EMBL" id="BBM44493.1"/>
    </source>
</evidence>
<dbReference type="Proteomes" id="UP000422644">
    <property type="component" value="Chromosome"/>
</dbReference>
<dbReference type="EMBL" id="AP019831">
    <property type="protein sequence ID" value="BBM44493.1"/>
    <property type="molecule type" value="Genomic_DNA"/>
</dbReference>
<protein>
    <recommendedName>
        <fullName evidence="4">Secreted protein</fullName>
    </recommendedName>
</protein>
<feature type="signal peptide" evidence="1">
    <location>
        <begin position="1"/>
        <end position="22"/>
    </location>
</feature>
<evidence type="ECO:0008006" key="4">
    <source>
        <dbReference type="Google" id="ProtNLM"/>
    </source>
</evidence>
<organism evidence="2 3">
    <name type="scientific">Leptotrichia trevisanii</name>
    <dbReference type="NCBI Taxonomy" id="109328"/>
    <lineage>
        <taxon>Bacteria</taxon>
        <taxon>Fusobacteriati</taxon>
        <taxon>Fusobacteriota</taxon>
        <taxon>Fusobacteriia</taxon>
        <taxon>Fusobacteriales</taxon>
        <taxon>Leptotrichiaceae</taxon>
        <taxon>Leptotrichia</taxon>
    </lineage>
</organism>
<reference evidence="2 3" key="1">
    <citation type="submission" date="2019-07" db="EMBL/GenBank/DDBJ databases">
        <title>Complete Genome Sequence of Leptotrichia trevisanii Strain JMUB3870.</title>
        <authorList>
            <person name="Watanabe S."/>
            <person name="Cui L."/>
        </authorList>
    </citation>
    <scope>NUCLEOTIDE SEQUENCE [LARGE SCALE GENOMIC DNA]</scope>
    <source>
        <strain evidence="2 3">JMUB3870</strain>
    </source>
</reference>
<evidence type="ECO:0000256" key="1">
    <source>
        <dbReference type="SAM" id="SignalP"/>
    </source>
</evidence>
<feature type="chain" id="PRO_5021766658" description="Secreted protein" evidence="1">
    <location>
        <begin position="23"/>
        <end position="61"/>
    </location>
</feature>
<keyword evidence="3" id="KW-1185">Reference proteome</keyword>
<keyword evidence="1" id="KW-0732">Signal</keyword>
<proteinExistence type="predicted"/>
<dbReference type="AlphaFoldDB" id="A0A510K3V4"/>
<sequence>MKKIIILVSLFCLSTVSFSAKSYWEPAWDEDDESIYIQEDEPAISIPAPPRNHYDDFDDYY</sequence>
<gene>
    <name evidence="2" type="ORF">JMUB3870_0607</name>
</gene>
<evidence type="ECO:0000313" key="3">
    <source>
        <dbReference type="Proteomes" id="UP000422644"/>
    </source>
</evidence>